<comment type="caution">
    <text evidence="6">The sequence shown here is derived from an EMBL/GenBank/DDBJ whole genome shotgun (WGS) entry which is preliminary data.</text>
</comment>
<feature type="transmembrane region" description="Helical" evidence="5">
    <location>
        <begin position="173"/>
        <end position="193"/>
    </location>
</feature>
<dbReference type="Pfam" id="PF02535">
    <property type="entry name" value="Zip"/>
    <property type="match status" value="1"/>
</dbReference>
<name>A0AAE1LP90_9NEOP</name>
<feature type="transmembrane region" description="Helical" evidence="5">
    <location>
        <begin position="234"/>
        <end position="252"/>
    </location>
</feature>
<evidence type="ECO:0000256" key="2">
    <source>
        <dbReference type="ARBA" id="ARBA00022692"/>
    </source>
</evidence>
<dbReference type="PANTHER" id="PTHR11040:SF140">
    <property type="entry name" value="ZRT (ZRT), IRT- (IRT-) LIKE PROTEIN TRANSPORTER"/>
    <property type="match status" value="1"/>
</dbReference>
<accession>A0AAE1LP90</accession>
<keyword evidence="4 5" id="KW-0472">Membrane</keyword>
<proteinExistence type="predicted"/>
<feature type="transmembrane region" description="Helical" evidence="5">
    <location>
        <begin position="12"/>
        <end position="32"/>
    </location>
</feature>
<dbReference type="PANTHER" id="PTHR11040">
    <property type="entry name" value="ZINC/IRON TRANSPORTER"/>
    <property type="match status" value="1"/>
</dbReference>
<protein>
    <submittedName>
        <fullName evidence="6">Zinc transporter ZIP1</fullName>
    </submittedName>
</protein>
<sequence length="347" mass="38139">MDVNAAKWASLVSLLILTLVFCMLPLWLLWSVRHTIDQGRKAKYARVISLLSCFAGGVFMATGLLHLFPEVDEALNKASWGHGFPVAGFLTAFGFFLVLTMEQIVLDYKESANVRVISQNRPSEEDSDVTQVRRRGGSVVGVRDHPLTTSLDGTSLDPVSSVDADPHSTFRSVLLTAALSLHSVFEGLAIGLQPDVDSVMQFLLAVGLHKAVIAFGLGLNLAQSRLSLWSCVRSNIVFSIASPLGLAIGMGIEDFGHSVDESVVNGILQGLACGTFFYVTFFEVLPHELNQGKWRPSFKTPCHPHWLFCDLWGNVPGSRCFSKWRILSSYHLSTQDPSILIRIHSKI</sequence>
<evidence type="ECO:0000256" key="5">
    <source>
        <dbReference type="SAM" id="Phobius"/>
    </source>
</evidence>
<keyword evidence="7" id="KW-1185">Reference proteome</keyword>
<dbReference type="GO" id="GO:0005886">
    <property type="term" value="C:plasma membrane"/>
    <property type="evidence" value="ECO:0007669"/>
    <property type="project" value="TreeGrafter"/>
</dbReference>
<evidence type="ECO:0000256" key="3">
    <source>
        <dbReference type="ARBA" id="ARBA00022989"/>
    </source>
</evidence>
<organism evidence="6 7">
    <name type="scientific">Frankliniella fusca</name>
    <dbReference type="NCBI Taxonomy" id="407009"/>
    <lineage>
        <taxon>Eukaryota</taxon>
        <taxon>Metazoa</taxon>
        <taxon>Ecdysozoa</taxon>
        <taxon>Arthropoda</taxon>
        <taxon>Hexapoda</taxon>
        <taxon>Insecta</taxon>
        <taxon>Pterygota</taxon>
        <taxon>Neoptera</taxon>
        <taxon>Paraneoptera</taxon>
        <taxon>Thysanoptera</taxon>
        <taxon>Terebrantia</taxon>
        <taxon>Thripoidea</taxon>
        <taxon>Thripidae</taxon>
        <taxon>Frankliniella</taxon>
    </lineage>
</organism>
<dbReference type="EMBL" id="JAHWGI010001273">
    <property type="protein sequence ID" value="KAK3926958.1"/>
    <property type="molecule type" value="Genomic_DNA"/>
</dbReference>
<reference evidence="6" key="2">
    <citation type="journal article" date="2023" name="BMC Genomics">
        <title>Pest status, molecular evolution, and epigenetic factors derived from the genome assembly of Frankliniella fusca, a thysanopteran phytovirus vector.</title>
        <authorList>
            <person name="Catto M.A."/>
            <person name="Labadie P.E."/>
            <person name="Jacobson A.L."/>
            <person name="Kennedy G.G."/>
            <person name="Srinivasan R."/>
            <person name="Hunt B.G."/>
        </authorList>
    </citation>
    <scope>NUCLEOTIDE SEQUENCE</scope>
    <source>
        <strain evidence="6">PL_HMW_Pooled</strain>
    </source>
</reference>
<reference evidence="6" key="1">
    <citation type="submission" date="2021-07" db="EMBL/GenBank/DDBJ databases">
        <authorList>
            <person name="Catto M.A."/>
            <person name="Jacobson A."/>
            <person name="Kennedy G."/>
            <person name="Labadie P."/>
            <person name="Hunt B.G."/>
            <person name="Srinivasan R."/>
        </authorList>
    </citation>
    <scope>NUCLEOTIDE SEQUENCE</scope>
    <source>
        <strain evidence="6">PL_HMW_Pooled</strain>
        <tissue evidence="6">Head</tissue>
    </source>
</reference>
<comment type="subcellular location">
    <subcellularLocation>
        <location evidence="1">Membrane</location>
        <topology evidence="1">Multi-pass membrane protein</topology>
    </subcellularLocation>
</comment>
<keyword evidence="2 5" id="KW-0812">Transmembrane</keyword>
<dbReference type="GO" id="GO:0005385">
    <property type="term" value="F:zinc ion transmembrane transporter activity"/>
    <property type="evidence" value="ECO:0007669"/>
    <property type="project" value="TreeGrafter"/>
</dbReference>
<keyword evidence="3 5" id="KW-1133">Transmembrane helix</keyword>
<evidence type="ECO:0000256" key="1">
    <source>
        <dbReference type="ARBA" id="ARBA00004141"/>
    </source>
</evidence>
<evidence type="ECO:0000313" key="6">
    <source>
        <dbReference type="EMBL" id="KAK3926958.1"/>
    </source>
</evidence>
<feature type="transmembrane region" description="Helical" evidence="5">
    <location>
        <begin position="44"/>
        <end position="68"/>
    </location>
</feature>
<feature type="transmembrane region" description="Helical" evidence="5">
    <location>
        <begin position="80"/>
        <end position="99"/>
    </location>
</feature>
<dbReference type="Proteomes" id="UP001219518">
    <property type="component" value="Unassembled WGS sequence"/>
</dbReference>
<evidence type="ECO:0000256" key="4">
    <source>
        <dbReference type="ARBA" id="ARBA00023136"/>
    </source>
</evidence>
<gene>
    <name evidence="6" type="ORF">KUF71_015293</name>
</gene>
<dbReference type="InterPro" id="IPR003689">
    <property type="entry name" value="ZIP"/>
</dbReference>
<feature type="transmembrane region" description="Helical" evidence="5">
    <location>
        <begin position="264"/>
        <end position="285"/>
    </location>
</feature>
<evidence type="ECO:0000313" key="7">
    <source>
        <dbReference type="Proteomes" id="UP001219518"/>
    </source>
</evidence>
<feature type="transmembrane region" description="Helical" evidence="5">
    <location>
        <begin position="199"/>
        <end position="222"/>
    </location>
</feature>
<dbReference type="AlphaFoldDB" id="A0AAE1LP90"/>